<evidence type="ECO:0000313" key="8">
    <source>
        <dbReference type="EMBL" id="PZT48096.1"/>
    </source>
</evidence>
<name>A0A2W6NL03_9HELI</name>
<keyword evidence="9" id="KW-1185">Reference proteome</keyword>
<reference evidence="8 9" key="1">
    <citation type="submission" date="2017-03" db="EMBL/GenBank/DDBJ databases">
        <title>Genomic and clinical evidence uncovers the enterohepatic species Helicobacter valdiviensis as a potential human intestinal pathogen.</title>
        <authorList>
            <person name="Fresia P."/>
            <person name="Jara R."/>
            <person name="Sierra R."/>
            <person name="Ferres I."/>
            <person name="Greif G."/>
            <person name="Iraola G."/>
            <person name="Collado L."/>
        </authorList>
    </citation>
    <scope>NUCLEOTIDE SEQUENCE [LARGE SCALE GENOMIC DNA]</scope>
    <source>
        <strain evidence="8 9">WBE14</strain>
    </source>
</reference>
<sequence length="448" mass="48873">MERLGKTLGILGADILIFVLLYYFLSFEREANLGICILVFAAILWISEAIHIAFTALLIPLLAIILGLNDVVGAFREFANPTIFLFFGGFALACALHIQGIDRWIANRLMLLAKGNMRLAFFMLFILSALISMWISNTATAAIMLPLGLGVLSNLDFSKDRNTFVFVLLGIAYSAGIGGFGTLVGSPPNAMTARFLEMDFLEWMSIGVPFVLVMLPACIFILWQLLKPKLHKNFQIQREEFAWNMQKIITLAIFILTAFAWIFSAKISSILGGIKEMDTYIAICAVVLIGISGVASWKDIQKNTDFGVLILFGGGLTLNAILQDTGASRLIANEIVKILGKDSFVLVVFVVAFFVILLTEFTSNTASAALLLPIFSVAGEALGMPKDILPLVVAMGAGCAFMLPVATPPNAIVYGTGYIKQIEMVKYGGLVNLFGMCAITFFAYFIWA</sequence>
<feature type="transmembrane region" description="Helical" evidence="6">
    <location>
        <begin position="203"/>
        <end position="226"/>
    </location>
</feature>
<dbReference type="GO" id="GO:0008514">
    <property type="term" value="F:organic anion transmembrane transporter activity"/>
    <property type="evidence" value="ECO:0007669"/>
    <property type="project" value="UniProtKB-ARBA"/>
</dbReference>
<keyword evidence="2" id="KW-0813">Transport</keyword>
<feature type="transmembrane region" description="Helical" evidence="6">
    <location>
        <begin position="427"/>
        <end position="447"/>
    </location>
</feature>
<dbReference type="OrthoDB" id="9766267at2"/>
<dbReference type="PANTHER" id="PTHR10283">
    <property type="entry name" value="SOLUTE CARRIER FAMILY 13 MEMBER"/>
    <property type="match status" value="1"/>
</dbReference>
<dbReference type="AlphaFoldDB" id="A0A2W6NL03"/>
<evidence type="ECO:0000313" key="9">
    <source>
        <dbReference type="Proteomes" id="UP000249746"/>
    </source>
</evidence>
<feature type="transmembrane region" description="Helical" evidence="6">
    <location>
        <begin position="119"/>
        <end position="135"/>
    </location>
</feature>
<dbReference type="Pfam" id="PF03600">
    <property type="entry name" value="CitMHS"/>
    <property type="match status" value="1"/>
</dbReference>
<evidence type="ECO:0000256" key="3">
    <source>
        <dbReference type="ARBA" id="ARBA00022692"/>
    </source>
</evidence>
<feature type="transmembrane region" description="Helical" evidence="6">
    <location>
        <begin position="306"/>
        <end position="323"/>
    </location>
</feature>
<dbReference type="GO" id="GO:0005886">
    <property type="term" value="C:plasma membrane"/>
    <property type="evidence" value="ECO:0007669"/>
    <property type="project" value="TreeGrafter"/>
</dbReference>
<dbReference type="Proteomes" id="UP000249746">
    <property type="component" value="Unassembled WGS sequence"/>
</dbReference>
<feature type="transmembrane region" description="Helical" evidence="6">
    <location>
        <begin position="343"/>
        <end position="376"/>
    </location>
</feature>
<feature type="transmembrane region" description="Helical" evidence="6">
    <location>
        <begin position="7"/>
        <end position="25"/>
    </location>
</feature>
<feature type="transmembrane region" description="Helical" evidence="6">
    <location>
        <begin position="164"/>
        <end position="183"/>
    </location>
</feature>
<keyword evidence="4 6" id="KW-1133">Transmembrane helix</keyword>
<feature type="transmembrane region" description="Helical" evidence="6">
    <location>
        <begin position="388"/>
        <end position="407"/>
    </location>
</feature>
<protein>
    <submittedName>
        <fullName evidence="8">Anion transporter</fullName>
    </submittedName>
</protein>
<organism evidence="8 9">
    <name type="scientific">Helicobacter valdiviensis</name>
    <dbReference type="NCBI Taxonomy" id="1458358"/>
    <lineage>
        <taxon>Bacteria</taxon>
        <taxon>Pseudomonadati</taxon>
        <taxon>Campylobacterota</taxon>
        <taxon>Epsilonproteobacteria</taxon>
        <taxon>Campylobacterales</taxon>
        <taxon>Helicobacteraceae</taxon>
        <taxon>Helicobacter</taxon>
    </lineage>
</organism>
<feature type="transmembrane region" description="Helical" evidence="6">
    <location>
        <begin position="247"/>
        <end position="267"/>
    </location>
</feature>
<feature type="domain" description="Citrate transporter-like" evidence="7">
    <location>
        <begin position="43"/>
        <end position="398"/>
    </location>
</feature>
<evidence type="ECO:0000256" key="6">
    <source>
        <dbReference type="SAM" id="Phobius"/>
    </source>
</evidence>
<dbReference type="RefSeq" id="WP_111229815.1">
    <property type="nucleotide sequence ID" value="NZ_NBIU01000013.1"/>
</dbReference>
<gene>
    <name evidence="8" type="ORF">B6S12_05535</name>
</gene>
<proteinExistence type="predicted"/>
<evidence type="ECO:0000259" key="7">
    <source>
        <dbReference type="Pfam" id="PF03600"/>
    </source>
</evidence>
<dbReference type="CDD" id="cd01115">
    <property type="entry name" value="SLC13_permease"/>
    <property type="match status" value="1"/>
</dbReference>
<evidence type="ECO:0000256" key="4">
    <source>
        <dbReference type="ARBA" id="ARBA00022989"/>
    </source>
</evidence>
<evidence type="ECO:0000256" key="5">
    <source>
        <dbReference type="ARBA" id="ARBA00023136"/>
    </source>
</evidence>
<dbReference type="NCBIfam" id="TIGR00785">
    <property type="entry name" value="dass"/>
    <property type="match status" value="1"/>
</dbReference>
<feature type="transmembrane region" description="Helical" evidence="6">
    <location>
        <begin position="279"/>
        <end position="297"/>
    </location>
</feature>
<feature type="transmembrane region" description="Helical" evidence="6">
    <location>
        <begin position="78"/>
        <end position="98"/>
    </location>
</feature>
<evidence type="ECO:0000256" key="1">
    <source>
        <dbReference type="ARBA" id="ARBA00004141"/>
    </source>
</evidence>
<accession>A0A2W6NL03</accession>
<dbReference type="InterPro" id="IPR004680">
    <property type="entry name" value="Cit_transptr-like_dom"/>
</dbReference>
<dbReference type="EMBL" id="NBIU01000013">
    <property type="protein sequence ID" value="PZT48096.1"/>
    <property type="molecule type" value="Genomic_DNA"/>
</dbReference>
<dbReference type="InterPro" id="IPR001898">
    <property type="entry name" value="SLC13A/DASS"/>
</dbReference>
<comment type="caution">
    <text evidence="8">The sequence shown here is derived from an EMBL/GenBank/DDBJ whole genome shotgun (WGS) entry which is preliminary data.</text>
</comment>
<feature type="transmembrane region" description="Helical" evidence="6">
    <location>
        <begin position="31"/>
        <end position="47"/>
    </location>
</feature>
<keyword evidence="5 6" id="KW-0472">Membrane</keyword>
<keyword evidence="3 6" id="KW-0812">Transmembrane</keyword>
<dbReference type="GO" id="GO:1905039">
    <property type="term" value="P:carboxylic acid transmembrane transport"/>
    <property type="evidence" value="ECO:0007669"/>
    <property type="project" value="UniProtKB-ARBA"/>
</dbReference>
<evidence type="ECO:0000256" key="2">
    <source>
        <dbReference type="ARBA" id="ARBA00022448"/>
    </source>
</evidence>
<dbReference type="PANTHER" id="PTHR10283:SF82">
    <property type="entry name" value="SOLUTE CARRIER FAMILY 13 MEMBER 2"/>
    <property type="match status" value="1"/>
</dbReference>
<comment type="subcellular location">
    <subcellularLocation>
        <location evidence="1">Membrane</location>
        <topology evidence="1">Multi-pass membrane protein</topology>
    </subcellularLocation>
</comment>